<feature type="chain" id="PRO_5027067826" description="beta-glucosidase" evidence="9">
    <location>
        <begin position="19"/>
        <end position="757"/>
    </location>
</feature>
<evidence type="ECO:0000256" key="1">
    <source>
        <dbReference type="ARBA" id="ARBA00000448"/>
    </source>
</evidence>
<keyword evidence="8" id="KW-0175">Coiled coil</keyword>
<keyword evidence="12" id="KW-1185">Reference proteome</keyword>
<dbReference type="FunFam" id="3.20.20.300:FF:000005">
    <property type="entry name" value="Periplasmic beta-glucosidase"/>
    <property type="match status" value="1"/>
</dbReference>
<dbReference type="Gene3D" id="3.20.20.300">
    <property type="entry name" value="Glycoside hydrolase, family 3, N-terminal domain"/>
    <property type="match status" value="1"/>
</dbReference>
<evidence type="ECO:0000256" key="3">
    <source>
        <dbReference type="ARBA" id="ARBA00012744"/>
    </source>
</evidence>
<name>A0A6N8HDC3_9FLAO</name>
<gene>
    <name evidence="11" type="primary">bglX</name>
    <name evidence="11" type="ORF">GN157_01590</name>
</gene>
<dbReference type="FunFam" id="2.60.40.10:FF:000495">
    <property type="entry name" value="Periplasmic beta-glucosidase"/>
    <property type="match status" value="1"/>
</dbReference>
<dbReference type="SUPFAM" id="SSF52279">
    <property type="entry name" value="Beta-D-glucan exohydrolase, C-terminal domain"/>
    <property type="match status" value="1"/>
</dbReference>
<dbReference type="InterPro" id="IPR002772">
    <property type="entry name" value="Glyco_hydro_3_C"/>
</dbReference>
<comment type="catalytic activity">
    <reaction evidence="1">
        <text>Hydrolysis of terminal, non-reducing beta-D-glucosyl residues with release of beta-D-glucose.</text>
        <dbReference type="EC" id="3.2.1.21"/>
    </reaction>
</comment>
<dbReference type="RefSeq" id="WP_157481378.1">
    <property type="nucleotide sequence ID" value="NZ_WOWP01000005.1"/>
</dbReference>
<reference evidence="11 12" key="1">
    <citation type="submission" date="2019-12" db="EMBL/GenBank/DDBJ databases">
        <authorList>
            <person name="Sun J.-Q."/>
        </authorList>
    </citation>
    <scope>NUCLEOTIDE SEQUENCE [LARGE SCALE GENOMIC DNA]</scope>
    <source>
        <strain evidence="11 12">JCM 17928</strain>
    </source>
</reference>
<feature type="coiled-coil region" evidence="8">
    <location>
        <begin position="20"/>
        <end position="47"/>
    </location>
</feature>
<dbReference type="InterPro" id="IPR013783">
    <property type="entry name" value="Ig-like_fold"/>
</dbReference>
<dbReference type="SMART" id="SM01217">
    <property type="entry name" value="Fn3_like"/>
    <property type="match status" value="1"/>
</dbReference>
<keyword evidence="6 7" id="KW-0326">Glycosidase</keyword>
<dbReference type="InterPro" id="IPR019800">
    <property type="entry name" value="Glyco_hydro_3_AS"/>
</dbReference>
<evidence type="ECO:0000256" key="6">
    <source>
        <dbReference type="ARBA" id="ARBA00023295"/>
    </source>
</evidence>
<feature type="domain" description="Fibronectin type III-like" evidence="10">
    <location>
        <begin position="677"/>
        <end position="746"/>
    </location>
</feature>
<feature type="signal peptide" evidence="9">
    <location>
        <begin position="1"/>
        <end position="18"/>
    </location>
</feature>
<dbReference type="Pfam" id="PF00933">
    <property type="entry name" value="Glyco_hydro_3"/>
    <property type="match status" value="1"/>
</dbReference>
<evidence type="ECO:0000256" key="2">
    <source>
        <dbReference type="ARBA" id="ARBA00005336"/>
    </source>
</evidence>
<organism evidence="11 12">
    <name type="scientific">Flavobacterium rakeshii</name>
    <dbReference type="NCBI Taxonomy" id="1038845"/>
    <lineage>
        <taxon>Bacteria</taxon>
        <taxon>Pseudomonadati</taxon>
        <taxon>Bacteroidota</taxon>
        <taxon>Flavobacteriia</taxon>
        <taxon>Flavobacteriales</taxon>
        <taxon>Flavobacteriaceae</taxon>
        <taxon>Flavobacterium</taxon>
    </lineage>
</organism>
<dbReference type="Pfam" id="PF01915">
    <property type="entry name" value="Glyco_hydro_3_C"/>
    <property type="match status" value="1"/>
</dbReference>
<dbReference type="Gene3D" id="3.40.50.1700">
    <property type="entry name" value="Glycoside hydrolase family 3 C-terminal domain"/>
    <property type="match status" value="1"/>
</dbReference>
<dbReference type="InterPro" id="IPR017853">
    <property type="entry name" value="GH"/>
</dbReference>
<dbReference type="InterPro" id="IPR051915">
    <property type="entry name" value="Cellulose_Degrad_GH3"/>
</dbReference>
<dbReference type="NCBIfam" id="NF011678">
    <property type="entry name" value="PRK15098.1"/>
    <property type="match status" value="1"/>
</dbReference>
<evidence type="ECO:0000256" key="5">
    <source>
        <dbReference type="ARBA" id="ARBA00022801"/>
    </source>
</evidence>
<dbReference type="PANTHER" id="PTHR30620">
    <property type="entry name" value="PERIPLASMIC BETA-GLUCOSIDASE-RELATED"/>
    <property type="match status" value="1"/>
</dbReference>
<evidence type="ECO:0000256" key="8">
    <source>
        <dbReference type="SAM" id="Coils"/>
    </source>
</evidence>
<dbReference type="InterPro" id="IPR026891">
    <property type="entry name" value="Fn3-like"/>
</dbReference>
<comment type="caution">
    <text evidence="11">The sequence shown here is derived from an EMBL/GenBank/DDBJ whole genome shotgun (WGS) entry which is preliminary data.</text>
</comment>
<dbReference type="GO" id="GO:0008422">
    <property type="term" value="F:beta-glucosidase activity"/>
    <property type="evidence" value="ECO:0007669"/>
    <property type="project" value="UniProtKB-EC"/>
</dbReference>
<accession>A0A6N8HDC3</accession>
<dbReference type="EC" id="3.2.1.21" evidence="3"/>
<dbReference type="OrthoDB" id="9805821at2"/>
<dbReference type="PROSITE" id="PS00775">
    <property type="entry name" value="GLYCOSYL_HYDROL_F3"/>
    <property type="match status" value="1"/>
</dbReference>
<sequence>MKRTLLMLAVLTVCTANAQKKKSMDKKQDIEQRIDELLTKMTLEEKVGQMNQYNGFWDVTGPSPKEGNAATKYEHLRKGWVGSMLTVRGVKEVRAVQKIAVEETRLGIPLIIGFDVIHGYKTLSPIPLAEAASWDMDAIKNSAKTAASEAAASGINWTFGPNVDISRDARWGRVMEGAGEDPFLGSQIAIARVKGFQGDDLSNPLTIAACAKHFAAYGFAEAGRDYNTVDIGNATLYNTVLPPFKAANDAGVRTYMNSFNILNGVPATGNSFLQRDILKGKWGFDGFVITDWASIREMIAHGFAQDGAEASEKAVKAGADMDMESHLYVYELVKLVEEGKVDEALIDDAVRRILRVKFELGLFDDPYRYCDEKREKETIYSKANHEAVLDMAKKSIVLLKNEGNLLPLKKKGQKIALIGSLANDKTSPLGSWRIASDDNTAVSVLEGMQQYKGNTLVYEKGADLTIGKTTFLDELVFNTTDRSGFEAAKKAAKEADVVVMVLGEHGFQSGEGRSRTSLDLPGLQQELLEEIYKANPNIVLVLNNGRPLALPWAAENIPTIVEAWHLGTETGNAVAQVLYGDYNPSGKLPMSFPRNVGQVPIYYNQHSTGRPTNSDNNVFWSHYTDVEKTPLFAFGHGLSYTTFKYGAIKLAKKSYTKGEPIKVSVEITNTGDYDGKEVVQLYIRDIAASLSRPVKELKGFELVPLKKGETKTVTFTLTDKELGFFNNEGEYLVEPGTFKVFVGTSSADNQETEFELK</sequence>
<dbReference type="InterPro" id="IPR036881">
    <property type="entry name" value="Glyco_hydro_3_C_sf"/>
</dbReference>
<dbReference type="EMBL" id="WOWP01000005">
    <property type="protein sequence ID" value="MUV02387.1"/>
    <property type="molecule type" value="Genomic_DNA"/>
</dbReference>
<dbReference type="Proteomes" id="UP000433945">
    <property type="component" value="Unassembled WGS sequence"/>
</dbReference>
<dbReference type="PRINTS" id="PR00133">
    <property type="entry name" value="GLHYDRLASE3"/>
</dbReference>
<dbReference type="SUPFAM" id="SSF51445">
    <property type="entry name" value="(Trans)glycosidases"/>
    <property type="match status" value="1"/>
</dbReference>
<dbReference type="GO" id="GO:0009251">
    <property type="term" value="P:glucan catabolic process"/>
    <property type="evidence" value="ECO:0007669"/>
    <property type="project" value="TreeGrafter"/>
</dbReference>
<evidence type="ECO:0000256" key="4">
    <source>
        <dbReference type="ARBA" id="ARBA00022729"/>
    </source>
</evidence>
<dbReference type="Gene3D" id="2.60.40.10">
    <property type="entry name" value="Immunoglobulins"/>
    <property type="match status" value="1"/>
</dbReference>
<dbReference type="PANTHER" id="PTHR30620:SF16">
    <property type="entry name" value="LYSOSOMAL BETA GLUCOSIDASE"/>
    <property type="match status" value="1"/>
</dbReference>
<comment type="similarity">
    <text evidence="2 7">Belongs to the glycosyl hydrolase 3 family.</text>
</comment>
<evidence type="ECO:0000313" key="12">
    <source>
        <dbReference type="Proteomes" id="UP000433945"/>
    </source>
</evidence>
<dbReference type="Pfam" id="PF14310">
    <property type="entry name" value="Fn3-like"/>
    <property type="match status" value="1"/>
</dbReference>
<dbReference type="AlphaFoldDB" id="A0A6N8HDC3"/>
<evidence type="ECO:0000313" key="11">
    <source>
        <dbReference type="EMBL" id="MUV02387.1"/>
    </source>
</evidence>
<keyword evidence="5 7" id="KW-0378">Hydrolase</keyword>
<dbReference type="InterPro" id="IPR036962">
    <property type="entry name" value="Glyco_hydro_3_N_sf"/>
</dbReference>
<keyword evidence="4 9" id="KW-0732">Signal</keyword>
<protein>
    <recommendedName>
        <fullName evidence="3">beta-glucosidase</fullName>
        <ecNumber evidence="3">3.2.1.21</ecNumber>
    </recommendedName>
</protein>
<evidence type="ECO:0000259" key="10">
    <source>
        <dbReference type="SMART" id="SM01217"/>
    </source>
</evidence>
<evidence type="ECO:0000256" key="9">
    <source>
        <dbReference type="SAM" id="SignalP"/>
    </source>
</evidence>
<dbReference type="InterPro" id="IPR001764">
    <property type="entry name" value="Glyco_hydro_3_N"/>
</dbReference>
<proteinExistence type="inferred from homology"/>
<evidence type="ECO:0000256" key="7">
    <source>
        <dbReference type="RuleBase" id="RU361161"/>
    </source>
</evidence>